<sequence length="227" mass="26250">MRDAVQKWLESGAEVQAGLRLLSLYAKNEHLAQLVTARPDRYKSLLIDTLCKTAGTSPLTTPPPSSRPAFREQWAFLSEPDCPPELKILAADKITAYRDYVDAHRRLFDCTTLDECFATAENLIKSFSENRKILYEFTYYAEHHALLGRHSIFREMQELATLRKMGPVALVARQKNLKGSIWRIKHEITRGSKPHLDIERRNRLKAKERELAAVNKMIEEYERTIRP</sequence>
<dbReference type="Proteomes" id="UP001055105">
    <property type="component" value="Unassembled WGS sequence"/>
</dbReference>
<protein>
    <submittedName>
        <fullName evidence="1">Uncharacterized protein</fullName>
    </submittedName>
</protein>
<organism evidence="1 2">
    <name type="scientific">Alistipes finegoldii</name>
    <dbReference type="NCBI Taxonomy" id="214856"/>
    <lineage>
        <taxon>Bacteria</taxon>
        <taxon>Pseudomonadati</taxon>
        <taxon>Bacteroidota</taxon>
        <taxon>Bacteroidia</taxon>
        <taxon>Bacteroidales</taxon>
        <taxon>Rikenellaceae</taxon>
        <taxon>Alistipes</taxon>
    </lineage>
</organism>
<dbReference type="RefSeq" id="WP_018696642.1">
    <property type="nucleotide sequence ID" value="NZ_AP025581.1"/>
</dbReference>
<dbReference type="EMBL" id="BQOL01000001">
    <property type="protein sequence ID" value="GKI17751.1"/>
    <property type="molecule type" value="Genomic_DNA"/>
</dbReference>
<comment type="caution">
    <text evidence="1">The sequence shown here is derived from an EMBL/GenBank/DDBJ whole genome shotgun (WGS) entry which is preliminary data.</text>
</comment>
<accession>A0AA37KKW8</accession>
<evidence type="ECO:0000313" key="2">
    <source>
        <dbReference type="Proteomes" id="UP001055105"/>
    </source>
</evidence>
<name>A0AA37KKW8_9BACT</name>
<reference evidence="1" key="1">
    <citation type="submission" date="2022-01" db="EMBL/GenBank/DDBJ databases">
        <title>Novel bile acid biosynthetic pathways are enriched in the microbiome of centenarians.</title>
        <authorList>
            <person name="Sato Y."/>
            <person name="Atarashi K."/>
            <person name="Plichta R.D."/>
            <person name="Arai Y."/>
            <person name="Sasajima S."/>
            <person name="Kearney M.S."/>
            <person name="Suda W."/>
            <person name="Takeshita K."/>
            <person name="Sasaki T."/>
            <person name="Okamoto S."/>
            <person name="Skelly N.A."/>
            <person name="Okamura Y."/>
            <person name="Vlamakis H."/>
            <person name="Li Y."/>
            <person name="Tanoue T."/>
            <person name="Takei H."/>
            <person name="Nittono H."/>
            <person name="Narushima S."/>
            <person name="Irie J."/>
            <person name="Itoh H."/>
            <person name="Moriya K."/>
            <person name="Sugiura Y."/>
            <person name="Suematsu M."/>
            <person name="Moritoki N."/>
            <person name="Shibata S."/>
            <person name="Littman R.D."/>
            <person name="Fischbach A.M."/>
            <person name="Uwamino Y."/>
            <person name="Inoue T."/>
            <person name="Honda A."/>
            <person name="Hattori M."/>
            <person name="Murai T."/>
            <person name="Xavier J.R."/>
            <person name="Hirose N."/>
            <person name="Honda K."/>
        </authorList>
    </citation>
    <scope>NUCLEOTIDE SEQUENCE</scope>
    <source>
        <strain evidence="1">CE91-St16</strain>
    </source>
</reference>
<proteinExistence type="predicted"/>
<dbReference type="AlphaFoldDB" id="A0AA37KKW8"/>
<evidence type="ECO:0000313" key="1">
    <source>
        <dbReference type="EMBL" id="GKI17751.1"/>
    </source>
</evidence>
<gene>
    <name evidence="1" type="ORF">CE91St16_06590</name>
</gene>